<proteinExistence type="predicted"/>
<comment type="caution">
    <text evidence="1">The sequence shown here is derived from an EMBL/GenBank/DDBJ whole genome shotgun (WGS) entry which is preliminary data.</text>
</comment>
<keyword evidence="2" id="KW-1185">Reference proteome</keyword>
<dbReference type="EMBL" id="JACXJA010000016">
    <property type="protein sequence ID" value="MBD2863024.1"/>
    <property type="molecule type" value="Genomic_DNA"/>
</dbReference>
<sequence length="156" mass="18115">MPIVHVEIVVRSDLESCFDASRDIGLHTKTVWKHTREQAVAGVTSGLIGYGETVTFEATHFGIRQRLTSKIVEFDRPYRFVDEMQKGAFAYLRHAHDFLEHPEGTLMKDTLEFHSPYGIIGKSFNFVVLERYMTRFLADRSRCLKEQMESGLWRRS</sequence>
<protein>
    <submittedName>
        <fullName evidence="1">SRPBCC family protein</fullName>
    </submittedName>
</protein>
<dbReference type="Gene3D" id="3.30.530.20">
    <property type="match status" value="1"/>
</dbReference>
<evidence type="ECO:0000313" key="1">
    <source>
        <dbReference type="EMBL" id="MBD2863024.1"/>
    </source>
</evidence>
<evidence type="ECO:0000313" key="2">
    <source>
        <dbReference type="Proteomes" id="UP000639396"/>
    </source>
</evidence>
<reference evidence="1" key="1">
    <citation type="submission" date="2020-09" db="EMBL/GenBank/DDBJ databases">
        <title>A novel bacterium of genus Paenibacillus, isolated from South China Sea.</title>
        <authorList>
            <person name="Huang H."/>
            <person name="Mo K."/>
            <person name="Hu Y."/>
        </authorList>
    </citation>
    <scope>NUCLEOTIDE SEQUENCE</scope>
    <source>
        <strain evidence="1">IB182363</strain>
    </source>
</reference>
<dbReference type="RefSeq" id="WP_190928452.1">
    <property type="nucleotide sequence ID" value="NZ_JACXJA010000016.1"/>
</dbReference>
<organism evidence="1 2">
    <name type="scientific">Paenibacillus oceani</name>
    <dbReference type="NCBI Taxonomy" id="2772510"/>
    <lineage>
        <taxon>Bacteria</taxon>
        <taxon>Bacillati</taxon>
        <taxon>Bacillota</taxon>
        <taxon>Bacilli</taxon>
        <taxon>Bacillales</taxon>
        <taxon>Paenibacillaceae</taxon>
        <taxon>Paenibacillus</taxon>
    </lineage>
</organism>
<dbReference type="Proteomes" id="UP000639396">
    <property type="component" value="Unassembled WGS sequence"/>
</dbReference>
<gene>
    <name evidence="1" type="ORF">IDH45_13610</name>
</gene>
<dbReference type="AlphaFoldDB" id="A0A927C7W3"/>
<dbReference type="InterPro" id="IPR023393">
    <property type="entry name" value="START-like_dom_sf"/>
</dbReference>
<name>A0A927C7W3_9BACL</name>
<dbReference type="CDD" id="cd07820">
    <property type="entry name" value="SRPBCC_3"/>
    <property type="match status" value="1"/>
</dbReference>
<accession>A0A927C7W3</accession>
<dbReference type="SUPFAM" id="SSF55961">
    <property type="entry name" value="Bet v1-like"/>
    <property type="match status" value="1"/>
</dbReference>